<keyword evidence="2" id="KW-1185">Reference proteome</keyword>
<dbReference type="InterPro" id="IPR038396">
    <property type="entry name" value="SpoIIAA-like_sf"/>
</dbReference>
<dbReference type="InterPro" id="IPR036513">
    <property type="entry name" value="STAS_dom_sf"/>
</dbReference>
<evidence type="ECO:0000313" key="1">
    <source>
        <dbReference type="EMBL" id="QOR60993.1"/>
    </source>
</evidence>
<dbReference type="KEGG" id="sinu:IMZ28_05865"/>
<dbReference type="EMBL" id="CP063164">
    <property type="protein sequence ID" value="QOR60993.1"/>
    <property type="molecule type" value="Genomic_DNA"/>
</dbReference>
<dbReference type="RefSeq" id="WP_197547664.1">
    <property type="nucleotide sequence ID" value="NZ_CP063164.1"/>
</dbReference>
<protein>
    <submittedName>
        <fullName evidence="1">STAS/SEC14 domain-containing protein</fullName>
    </submittedName>
</protein>
<accession>A0A7M1S0E2</accession>
<name>A0A7M1S0E2_9BACT</name>
<gene>
    <name evidence="1" type="ORF">IMZ28_05865</name>
</gene>
<evidence type="ECO:0000313" key="2">
    <source>
        <dbReference type="Proteomes" id="UP000595074"/>
    </source>
</evidence>
<dbReference type="InterPro" id="IPR021866">
    <property type="entry name" value="SpoIIAA-like"/>
</dbReference>
<proteinExistence type="predicted"/>
<sequence length="125" mass="14557">MLNITLDREKAIVTLEPEDILSKEDFDIAVKVIDPFIAEHGKLTGLIIASESFSVQKAFSALVKHLVFIKKYHKKLKRLAVVTDSDTEEFAENIISHFINAEVRHFPFEKRKEAREWILQRRKHT</sequence>
<dbReference type="Pfam" id="PF11964">
    <property type="entry name" value="SpoIIAA-like"/>
    <property type="match status" value="1"/>
</dbReference>
<dbReference type="Proteomes" id="UP000595074">
    <property type="component" value="Chromosome"/>
</dbReference>
<reference evidence="1 2" key="1">
    <citation type="submission" date="2020-10" db="EMBL/GenBank/DDBJ databases">
        <title>The genome of sulfurovum sp.</title>
        <authorList>
            <person name="Xie S."/>
            <person name="Shao Z."/>
            <person name="Jiang L."/>
        </authorList>
    </citation>
    <scope>NUCLEOTIDE SEQUENCE [LARGE SCALE GENOMIC DNA]</scope>
    <source>
        <strain evidence="1 2">ST-419</strain>
    </source>
</reference>
<dbReference type="AlphaFoldDB" id="A0A7M1S0E2"/>
<organism evidence="1 2">
    <name type="scientific">Sulfurovum indicum</name>
    <dbReference type="NCBI Taxonomy" id="2779528"/>
    <lineage>
        <taxon>Bacteria</taxon>
        <taxon>Pseudomonadati</taxon>
        <taxon>Campylobacterota</taxon>
        <taxon>Epsilonproteobacteria</taxon>
        <taxon>Campylobacterales</taxon>
        <taxon>Sulfurovaceae</taxon>
        <taxon>Sulfurovum</taxon>
    </lineage>
</organism>
<dbReference type="SUPFAM" id="SSF52091">
    <property type="entry name" value="SpoIIaa-like"/>
    <property type="match status" value="1"/>
</dbReference>
<dbReference type="Gene3D" id="3.40.50.10600">
    <property type="entry name" value="SpoIIaa-like domains"/>
    <property type="match status" value="1"/>
</dbReference>